<evidence type="ECO:0000259" key="1">
    <source>
        <dbReference type="Pfam" id="PF02746"/>
    </source>
</evidence>
<dbReference type="InterPro" id="IPR036849">
    <property type="entry name" value="Enolase-like_C_sf"/>
</dbReference>
<accession>A0A381SK68</accession>
<dbReference type="SUPFAM" id="SSF54826">
    <property type="entry name" value="Enolase N-terminal domain-like"/>
    <property type="match status" value="1"/>
</dbReference>
<sequence>MENGVKGYGEGYLAVFAPKVFKSITDLCKPYLIGKDCFDIRRRVADLCSVCDYWSLQGAARHVTSAIEIALVDAKSKSLKCPAYDLFGGSKTDEIEAYGSGGICDTKDHFREELDLLNSLGIKKYKIRAVKEDILRTAWILEEAAKHGIEVGIDMCQNLADPPQKVEDVTHYVDEIKKISDKKILFLEEAIGPTNPEGFKELRKSIGIQICGGEVITTPFEMIERIKNNIYDFVQPDASVIGGMTAVMEIFSETKKNNIDTVVHAWGGPVAIMANYQCAFACHGKLVEYPMIPFKLEEEMFSDQRRIQNGKVLKPTADGIGIYFSDDIEHRYDFDDEAVYSCVVAERGQPPDEYWKDNNLK</sequence>
<proteinExistence type="predicted"/>
<dbReference type="SUPFAM" id="SSF51604">
    <property type="entry name" value="Enolase C-terminal domain-like"/>
    <property type="match status" value="1"/>
</dbReference>
<feature type="domain" description="Mandelate racemase/muconate lactonizing enzyme N-terminal" evidence="1">
    <location>
        <begin position="2"/>
        <end position="88"/>
    </location>
</feature>
<dbReference type="InterPro" id="IPR029017">
    <property type="entry name" value="Enolase-like_N"/>
</dbReference>
<gene>
    <name evidence="3" type="ORF">METZ01_LOCUS55581</name>
</gene>
<dbReference type="EMBL" id="UINC01003033">
    <property type="protein sequence ID" value="SVA02727.1"/>
    <property type="molecule type" value="Genomic_DNA"/>
</dbReference>
<reference evidence="3" key="1">
    <citation type="submission" date="2018-05" db="EMBL/GenBank/DDBJ databases">
        <authorList>
            <person name="Lanie J.A."/>
            <person name="Ng W.-L."/>
            <person name="Kazmierczak K.M."/>
            <person name="Andrzejewski T.M."/>
            <person name="Davidsen T.M."/>
            <person name="Wayne K.J."/>
            <person name="Tettelin H."/>
            <person name="Glass J.I."/>
            <person name="Rusch D."/>
            <person name="Podicherti R."/>
            <person name="Tsui H.-C.T."/>
            <person name="Winkler M.E."/>
        </authorList>
    </citation>
    <scope>NUCLEOTIDE SEQUENCE</scope>
</reference>
<feature type="domain" description="Enolase C-terminal" evidence="2">
    <location>
        <begin position="117"/>
        <end position="327"/>
    </location>
</feature>
<dbReference type="InterPro" id="IPR034593">
    <property type="entry name" value="DgoD-like"/>
</dbReference>
<dbReference type="Pfam" id="PF13378">
    <property type="entry name" value="MR_MLE_C"/>
    <property type="match status" value="1"/>
</dbReference>
<name>A0A381SK68_9ZZZZ</name>
<dbReference type="CDD" id="cd03316">
    <property type="entry name" value="MR_like"/>
    <property type="match status" value="1"/>
</dbReference>
<evidence type="ECO:0008006" key="4">
    <source>
        <dbReference type="Google" id="ProtNLM"/>
    </source>
</evidence>
<organism evidence="3">
    <name type="scientific">marine metagenome</name>
    <dbReference type="NCBI Taxonomy" id="408172"/>
    <lineage>
        <taxon>unclassified sequences</taxon>
        <taxon>metagenomes</taxon>
        <taxon>ecological metagenomes</taxon>
    </lineage>
</organism>
<dbReference type="InterPro" id="IPR029065">
    <property type="entry name" value="Enolase_C-like"/>
</dbReference>
<dbReference type="PANTHER" id="PTHR48080">
    <property type="entry name" value="D-GALACTONATE DEHYDRATASE-RELATED"/>
    <property type="match status" value="1"/>
</dbReference>
<evidence type="ECO:0000313" key="3">
    <source>
        <dbReference type="EMBL" id="SVA02727.1"/>
    </source>
</evidence>
<dbReference type="Pfam" id="PF02746">
    <property type="entry name" value="MR_MLE_N"/>
    <property type="match status" value="1"/>
</dbReference>
<dbReference type="InterPro" id="IPR013341">
    <property type="entry name" value="Mandelate_racemase_N_dom"/>
</dbReference>
<protein>
    <recommendedName>
        <fullName evidence="4">Mandelate racemase/muconate lactonizing enzyme C-terminal domain-containing protein</fullName>
    </recommendedName>
</protein>
<dbReference type="AlphaFoldDB" id="A0A381SK68"/>
<dbReference type="Gene3D" id="3.30.390.10">
    <property type="entry name" value="Enolase-like, N-terminal domain"/>
    <property type="match status" value="1"/>
</dbReference>
<evidence type="ECO:0000259" key="2">
    <source>
        <dbReference type="Pfam" id="PF13378"/>
    </source>
</evidence>
<dbReference type="Gene3D" id="3.20.20.120">
    <property type="entry name" value="Enolase-like C-terminal domain"/>
    <property type="match status" value="1"/>
</dbReference>